<dbReference type="InterPro" id="IPR027417">
    <property type="entry name" value="P-loop_NTPase"/>
</dbReference>
<evidence type="ECO:0000259" key="11">
    <source>
        <dbReference type="PROSITE" id="PS51709"/>
    </source>
</evidence>
<keyword evidence="2 9" id="KW-0819">tRNA processing</keyword>
<dbReference type="PRINTS" id="PR00326">
    <property type="entry name" value="GTP1OBG"/>
</dbReference>
<keyword evidence="13" id="KW-1185">Reference proteome</keyword>
<sequence>METGAKKAEKRLSTAGTKSVLRKYRSSSHGAVLFLLAGTNGDRKKDMPLDNTETIAAIATPPGTGGIGIIRISGPASIAIACSLFHRKGIAGPAAPHDLISHRLTLGHICDPTGGEILDEVLVVAMRSPRSFTGEDVVEIQAHGGPWLLRSILALVLDQGARLADPGEFTRRAFLSGRMDLTQAEGMMDLIEARTSAARKMGSALLRGELGMEVTRLREALLELATRMAAEIDFPEDVGDLVDTEQVLRDLQENFLPELRRFIRMGENGVRLREGLRIVIAGLPNAGKSSVMNRLLAMDRSIVTDIPGTTRDLVEEPLNLAGLPFVLTDTAGIRDSSDPIEKMGVERAMESIRNADCVLLVMDALRGADKEICGLEETIRSCPYLLVLNKSDLVDDCDAIAIPSSWRPVARLSLCARTGEGMDSLRKALAEFAGFSEVQHAALPNLRHRAAFEKAMEALERVHGGILAGHFWDLLSVDLNAAIQEFGNILGENADPDLLDRIFSGFCIGK</sequence>
<feature type="domain" description="TrmE-type G" evidence="11">
    <location>
        <begin position="275"/>
        <end position="434"/>
    </location>
</feature>
<keyword evidence="8 9" id="KW-0342">GTP-binding</keyword>
<dbReference type="FunFam" id="3.30.1360.120:FF:000003">
    <property type="entry name" value="tRNA modification GTPase MnmE"/>
    <property type="match status" value="1"/>
</dbReference>
<dbReference type="GO" id="GO:0046872">
    <property type="term" value="F:metal ion binding"/>
    <property type="evidence" value="ECO:0007669"/>
    <property type="project" value="UniProtKB-KW"/>
</dbReference>
<dbReference type="GO" id="GO:0002098">
    <property type="term" value="P:tRNA wobble uridine modification"/>
    <property type="evidence" value="ECO:0007669"/>
    <property type="project" value="TreeGrafter"/>
</dbReference>
<evidence type="ECO:0000256" key="10">
    <source>
        <dbReference type="RuleBase" id="RU003313"/>
    </source>
</evidence>
<reference evidence="12 13" key="1">
    <citation type="submission" date="2019-06" db="EMBL/GenBank/DDBJ databases">
        <title>Desulfobotulus mexicanus sp. nov., a novel sulfate-reducing bacterium isolated from the sediment of an alkaline crater lake in Mexico.</title>
        <authorList>
            <person name="Hirschler-Rea A."/>
        </authorList>
    </citation>
    <scope>NUCLEOTIDE SEQUENCE [LARGE SCALE GENOMIC DNA]</scope>
    <source>
        <strain evidence="12 13">PAR22N</strain>
    </source>
</reference>
<dbReference type="Proteomes" id="UP000321899">
    <property type="component" value="Unassembled WGS sequence"/>
</dbReference>
<keyword evidence="7 9" id="KW-0630">Potassium</keyword>
<feature type="binding site" evidence="9">
    <location>
        <position position="285"/>
    </location>
    <ligand>
        <name>K(+)</name>
        <dbReference type="ChEBI" id="CHEBI:29103"/>
    </ligand>
</feature>
<dbReference type="OrthoDB" id="9805918at2"/>
<evidence type="ECO:0000256" key="1">
    <source>
        <dbReference type="ARBA" id="ARBA00011043"/>
    </source>
</evidence>
<evidence type="ECO:0000256" key="6">
    <source>
        <dbReference type="ARBA" id="ARBA00022842"/>
    </source>
</evidence>
<dbReference type="InterPro" id="IPR027368">
    <property type="entry name" value="MnmE_dom2"/>
</dbReference>
<dbReference type="SUPFAM" id="SSF52540">
    <property type="entry name" value="P-loop containing nucleoside triphosphate hydrolases"/>
    <property type="match status" value="1"/>
</dbReference>
<dbReference type="GO" id="GO:0005525">
    <property type="term" value="F:GTP binding"/>
    <property type="evidence" value="ECO:0007669"/>
    <property type="project" value="UniProtKB-UniRule"/>
</dbReference>
<dbReference type="Pfam" id="PF12631">
    <property type="entry name" value="MnmE_helical"/>
    <property type="match status" value="1"/>
</dbReference>
<dbReference type="InterPro" id="IPR004520">
    <property type="entry name" value="GTPase_MnmE"/>
</dbReference>
<comment type="function">
    <text evidence="9">Exhibits a very high intrinsic GTPase hydrolysis rate. Involved in the addition of a carboxymethylaminomethyl (cmnm) group at the wobble position (U34) of certain tRNAs, forming tRNA-cmnm(5)s(2)U34.</text>
</comment>
<evidence type="ECO:0000256" key="3">
    <source>
        <dbReference type="ARBA" id="ARBA00022723"/>
    </source>
</evidence>
<keyword evidence="9" id="KW-0963">Cytoplasm</keyword>
<name>A0A5Q4VC48_9BACT</name>
<feature type="binding site" evidence="9">
    <location>
        <begin position="285"/>
        <end position="290"/>
    </location>
    <ligand>
        <name>GTP</name>
        <dbReference type="ChEBI" id="CHEBI:37565"/>
    </ligand>
</feature>
<dbReference type="CDD" id="cd14858">
    <property type="entry name" value="TrmE_N"/>
    <property type="match status" value="1"/>
</dbReference>
<dbReference type="GO" id="GO:0030488">
    <property type="term" value="P:tRNA methylation"/>
    <property type="evidence" value="ECO:0007669"/>
    <property type="project" value="TreeGrafter"/>
</dbReference>
<feature type="binding site" evidence="9">
    <location>
        <position position="309"/>
    </location>
    <ligand>
        <name>K(+)</name>
        <dbReference type="ChEBI" id="CHEBI:29103"/>
    </ligand>
</feature>
<organism evidence="12 13">
    <name type="scientific">Desulfobotulus mexicanus</name>
    <dbReference type="NCBI Taxonomy" id="2586642"/>
    <lineage>
        <taxon>Bacteria</taxon>
        <taxon>Pseudomonadati</taxon>
        <taxon>Thermodesulfobacteriota</taxon>
        <taxon>Desulfobacteria</taxon>
        <taxon>Desulfobacterales</taxon>
        <taxon>Desulfobacteraceae</taxon>
        <taxon>Desulfobotulus</taxon>
    </lineage>
</organism>
<evidence type="ECO:0000256" key="9">
    <source>
        <dbReference type="HAMAP-Rule" id="MF_00379"/>
    </source>
</evidence>
<comment type="similarity">
    <text evidence="1 9 10">Belongs to the TRAFAC class TrmE-Era-EngA-EngB-Septin-like GTPase superfamily. TrmE GTPase family.</text>
</comment>
<evidence type="ECO:0000256" key="2">
    <source>
        <dbReference type="ARBA" id="ARBA00022694"/>
    </source>
</evidence>
<feature type="binding site" evidence="9">
    <location>
        <position position="310"/>
    </location>
    <ligand>
        <name>Mg(2+)</name>
        <dbReference type="ChEBI" id="CHEBI:18420"/>
    </ligand>
</feature>
<proteinExistence type="inferred from homology"/>
<dbReference type="GO" id="GO:0005829">
    <property type="term" value="C:cytosol"/>
    <property type="evidence" value="ECO:0007669"/>
    <property type="project" value="TreeGrafter"/>
</dbReference>
<feature type="binding site" evidence="9">
    <location>
        <begin position="304"/>
        <end position="310"/>
    </location>
    <ligand>
        <name>GTP</name>
        <dbReference type="ChEBI" id="CHEBI:37565"/>
    </ligand>
</feature>
<dbReference type="Pfam" id="PF01926">
    <property type="entry name" value="MMR_HSR1"/>
    <property type="match status" value="1"/>
</dbReference>
<dbReference type="Gene3D" id="3.40.50.300">
    <property type="entry name" value="P-loop containing nucleotide triphosphate hydrolases"/>
    <property type="match status" value="1"/>
</dbReference>
<dbReference type="GO" id="GO:0003924">
    <property type="term" value="F:GTPase activity"/>
    <property type="evidence" value="ECO:0007669"/>
    <property type="project" value="UniProtKB-UniRule"/>
</dbReference>
<dbReference type="Gene3D" id="3.30.1360.120">
    <property type="entry name" value="Probable tRNA modification gtpase trme, domain 1"/>
    <property type="match status" value="1"/>
</dbReference>
<feature type="binding site" evidence="9">
    <location>
        <position position="178"/>
    </location>
    <ligand>
        <name>(6S)-5-formyl-5,6,7,8-tetrahydrofolate</name>
        <dbReference type="ChEBI" id="CHEBI:57457"/>
    </ligand>
</feature>
<dbReference type="CDD" id="cd04164">
    <property type="entry name" value="trmE"/>
    <property type="match status" value="1"/>
</dbReference>
<keyword evidence="4 9" id="KW-0547">Nucleotide-binding</keyword>
<keyword evidence="3 9" id="KW-0479">Metal-binding</keyword>
<dbReference type="PANTHER" id="PTHR42714:SF2">
    <property type="entry name" value="TRNA MODIFICATION GTPASE GTPBP3, MITOCHONDRIAL"/>
    <property type="match status" value="1"/>
</dbReference>
<evidence type="ECO:0000256" key="4">
    <source>
        <dbReference type="ARBA" id="ARBA00022741"/>
    </source>
</evidence>
<keyword evidence="6 9" id="KW-0460">Magnesium</keyword>
<evidence type="ECO:0000256" key="5">
    <source>
        <dbReference type="ARBA" id="ARBA00022801"/>
    </source>
</evidence>
<feature type="binding site" evidence="9">
    <location>
        <position position="71"/>
    </location>
    <ligand>
        <name>(6S)-5-formyl-5,6,7,8-tetrahydrofolate</name>
        <dbReference type="ChEBI" id="CHEBI:57457"/>
    </ligand>
</feature>
<feature type="binding site" evidence="9">
    <location>
        <position position="306"/>
    </location>
    <ligand>
        <name>K(+)</name>
        <dbReference type="ChEBI" id="CHEBI:29103"/>
    </ligand>
</feature>
<dbReference type="InterPro" id="IPR025867">
    <property type="entry name" value="MnmE_helical"/>
</dbReference>
<dbReference type="Gene3D" id="1.20.120.430">
    <property type="entry name" value="tRNA modification GTPase MnmE domain 2"/>
    <property type="match status" value="1"/>
</dbReference>
<dbReference type="HAMAP" id="MF_00379">
    <property type="entry name" value="GTPase_MnmE"/>
    <property type="match status" value="1"/>
</dbReference>
<dbReference type="EMBL" id="VDMB01000005">
    <property type="protein sequence ID" value="TYT75259.1"/>
    <property type="molecule type" value="Genomic_DNA"/>
</dbReference>
<dbReference type="InterPro" id="IPR018948">
    <property type="entry name" value="GTP-bd_TrmE_N"/>
</dbReference>
<comment type="caution">
    <text evidence="12">The sequence shown here is derived from an EMBL/GenBank/DDBJ whole genome shotgun (WGS) entry which is preliminary data.</text>
</comment>
<gene>
    <name evidence="9 12" type="primary">mnmE</name>
    <name evidence="9" type="synonym">trmE</name>
    <name evidence="12" type="ORF">FIM25_06025</name>
</gene>
<feature type="binding site" evidence="9">
    <location>
        <begin position="329"/>
        <end position="332"/>
    </location>
    <ligand>
        <name>GTP</name>
        <dbReference type="ChEBI" id="CHEBI:37565"/>
    </ligand>
</feature>
<dbReference type="NCBIfam" id="TIGR00450">
    <property type="entry name" value="mnmE_trmE_thdF"/>
    <property type="match status" value="1"/>
</dbReference>
<dbReference type="AlphaFoldDB" id="A0A5Q4VC48"/>
<dbReference type="GO" id="GO:0042802">
    <property type="term" value="F:identical protein binding"/>
    <property type="evidence" value="ECO:0007669"/>
    <property type="project" value="UniProtKB-ARBA"/>
</dbReference>
<accession>A0A5Q4VC48</accession>
<evidence type="ECO:0000256" key="7">
    <source>
        <dbReference type="ARBA" id="ARBA00022958"/>
    </source>
</evidence>
<comment type="subunit">
    <text evidence="9">Homodimer. Heterotetramer of two MnmE and two MnmG subunits.</text>
</comment>
<feature type="binding site" evidence="9">
    <location>
        <position position="289"/>
    </location>
    <ligand>
        <name>Mg(2+)</name>
        <dbReference type="ChEBI" id="CHEBI:18420"/>
    </ligand>
</feature>
<dbReference type="EC" id="3.6.-.-" evidence="9"/>
<evidence type="ECO:0000256" key="8">
    <source>
        <dbReference type="ARBA" id="ARBA00023134"/>
    </source>
</evidence>
<dbReference type="NCBIfam" id="TIGR00231">
    <property type="entry name" value="small_GTP"/>
    <property type="match status" value="1"/>
</dbReference>
<dbReference type="InterPro" id="IPR031168">
    <property type="entry name" value="G_TrmE"/>
</dbReference>
<keyword evidence="5 9" id="KW-0378">Hydrolase</keyword>
<dbReference type="InterPro" id="IPR006073">
    <property type="entry name" value="GTP-bd"/>
</dbReference>
<evidence type="ECO:0000313" key="13">
    <source>
        <dbReference type="Proteomes" id="UP000321899"/>
    </source>
</evidence>
<dbReference type="PANTHER" id="PTHR42714">
    <property type="entry name" value="TRNA MODIFICATION GTPASE GTPBP3"/>
    <property type="match status" value="1"/>
</dbReference>
<comment type="cofactor">
    <cofactor evidence="9">
        <name>K(+)</name>
        <dbReference type="ChEBI" id="CHEBI:29103"/>
    </cofactor>
    <text evidence="9">Binds 1 potassium ion per subunit.</text>
</comment>
<dbReference type="InterPro" id="IPR005225">
    <property type="entry name" value="Small_GTP-bd"/>
</dbReference>
<dbReference type="Pfam" id="PF10396">
    <property type="entry name" value="TrmE_N"/>
    <property type="match status" value="1"/>
</dbReference>
<dbReference type="PROSITE" id="PS51709">
    <property type="entry name" value="G_TRME"/>
    <property type="match status" value="1"/>
</dbReference>
<feature type="binding site" evidence="9">
    <location>
        <position position="510"/>
    </location>
    <ligand>
        <name>(6S)-5-formyl-5,6,7,8-tetrahydrofolate</name>
        <dbReference type="ChEBI" id="CHEBI:57457"/>
    </ligand>
</feature>
<evidence type="ECO:0000313" key="12">
    <source>
        <dbReference type="EMBL" id="TYT75259.1"/>
    </source>
</evidence>
<feature type="binding site" evidence="9">
    <location>
        <position position="139"/>
    </location>
    <ligand>
        <name>(6S)-5-formyl-5,6,7,8-tetrahydrofolate</name>
        <dbReference type="ChEBI" id="CHEBI:57457"/>
    </ligand>
</feature>
<comment type="subcellular location">
    <subcellularLocation>
        <location evidence="9">Cytoplasm</location>
    </subcellularLocation>
</comment>
<comment type="caution">
    <text evidence="9">Lacks conserved residue(s) required for the propagation of feature annotation.</text>
</comment>
<feature type="binding site" evidence="9">
    <location>
        <position position="304"/>
    </location>
    <ligand>
        <name>K(+)</name>
        <dbReference type="ChEBI" id="CHEBI:29103"/>
    </ligand>
</feature>
<dbReference type="InterPro" id="IPR027266">
    <property type="entry name" value="TrmE/GcvT-like"/>
</dbReference>
<protein>
    <recommendedName>
        <fullName evidence="9">tRNA modification GTPase MnmE</fullName>
        <ecNumber evidence="9">3.6.-.-</ecNumber>
    </recommendedName>
</protein>